<evidence type="ECO:0000313" key="2">
    <source>
        <dbReference type="EMBL" id="GAA4738356.1"/>
    </source>
</evidence>
<feature type="transmembrane region" description="Helical" evidence="1">
    <location>
        <begin position="21"/>
        <end position="49"/>
    </location>
</feature>
<gene>
    <name evidence="2" type="ORF">GCM10023350_23220</name>
</gene>
<evidence type="ECO:0000256" key="1">
    <source>
        <dbReference type="SAM" id="Phobius"/>
    </source>
</evidence>
<dbReference type="RefSeq" id="WP_345526934.1">
    <property type="nucleotide sequence ID" value="NZ_BAABKN010000014.1"/>
</dbReference>
<comment type="caution">
    <text evidence="2">The sequence shown here is derived from an EMBL/GenBank/DDBJ whole genome shotgun (WGS) entry which is preliminary data.</text>
</comment>
<protein>
    <recommendedName>
        <fullName evidence="4">Cytochrome c oxidase subunit 2A</fullName>
    </recommendedName>
</protein>
<organism evidence="2 3">
    <name type="scientific">Nocardioides endophyticus</name>
    <dbReference type="NCBI Taxonomy" id="1353775"/>
    <lineage>
        <taxon>Bacteria</taxon>
        <taxon>Bacillati</taxon>
        <taxon>Actinomycetota</taxon>
        <taxon>Actinomycetes</taxon>
        <taxon>Propionibacteriales</taxon>
        <taxon>Nocardioidaceae</taxon>
        <taxon>Nocardioides</taxon>
    </lineage>
</organism>
<evidence type="ECO:0008006" key="4">
    <source>
        <dbReference type="Google" id="ProtNLM"/>
    </source>
</evidence>
<keyword evidence="1" id="KW-0812">Transmembrane</keyword>
<proteinExistence type="predicted"/>
<reference evidence="3" key="1">
    <citation type="journal article" date="2019" name="Int. J. Syst. Evol. Microbiol.">
        <title>The Global Catalogue of Microorganisms (GCM) 10K type strain sequencing project: providing services to taxonomists for standard genome sequencing and annotation.</title>
        <authorList>
            <consortium name="The Broad Institute Genomics Platform"/>
            <consortium name="The Broad Institute Genome Sequencing Center for Infectious Disease"/>
            <person name="Wu L."/>
            <person name="Ma J."/>
        </authorList>
    </citation>
    <scope>NUCLEOTIDE SEQUENCE [LARGE SCALE GENOMIC DNA]</scope>
    <source>
        <strain evidence="3">JCM 18532</strain>
    </source>
</reference>
<keyword evidence="1" id="KW-1133">Transmembrane helix</keyword>
<evidence type="ECO:0000313" key="3">
    <source>
        <dbReference type="Proteomes" id="UP001499882"/>
    </source>
</evidence>
<dbReference type="Proteomes" id="UP001499882">
    <property type="component" value="Unassembled WGS sequence"/>
</dbReference>
<name>A0ABP8YUB8_9ACTN</name>
<keyword evidence="1" id="KW-0472">Membrane</keyword>
<dbReference type="EMBL" id="BAABKN010000014">
    <property type="protein sequence ID" value="GAA4738356.1"/>
    <property type="molecule type" value="Genomic_DNA"/>
</dbReference>
<accession>A0ABP8YUB8</accession>
<keyword evidence="3" id="KW-1185">Reference proteome</keyword>
<sequence>MTSHVPERGRESARTYDEERWASAIALLGAVLVGVGIIGLFMFITWLTYATD</sequence>